<dbReference type="Gene3D" id="3.90.550.10">
    <property type="entry name" value="Spore Coat Polysaccharide Biosynthesis Protein SpsA, Chain A"/>
    <property type="match status" value="1"/>
</dbReference>
<protein>
    <submittedName>
        <fullName evidence="3">Glycosyltransferase</fullName>
    </submittedName>
</protein>
<sequence>MKISIVIVTHNRLDELAELLESISLQTEAPYEIIIVNDCGESIEPVVHLYKELPIKTFELQVNMKHVRARNIGVGHVTGDYIMLCDDDDLLSPKHMEYAKDALREADFVYFDAEIVNFEKHGKTRIPVTRRTFAYHYDEQGMRKFSTYVPSGSVYKKELHDKIGMFDPNVHNYWDWDFMLRAAQACQVKRVPVASVIYAFSESGTNQSASLNDKRKTYLDKLCEKHHLGSLPQKNFFVLLEEPEMKKREAKTMIVWDGQPIHTRYSR</sequence>
<dbReference type="InterPro" id="IPR029044">
    <property type="entry name" value="Nucleotide-diphossugar_trans"/>
</dbReference>
<name>A0ABT3DFA5_9BACI</name>
<gene>
    <name evidence="3" type="ORF">OIH86_08785</name>
</gene>
<dbReference type="RefSeq" id="WP_264142482.1">
    <property type="nucleotide sequence ID" value="NZ_JAOYEY010000033.1"/>
</dbReference>
<dbReference type="Proteomes" id="UP001526147">
    <property type="component" value="Unassembled WGS sequence"/>
</dbReference>
<evidence type="ECO:0000259" key="2">
    <source>
        <dbReference type="Pfam" id="PF00535"/>
    </source>
</evidence>
<keyword evidence="4" id="KW-1185">Reference proteome</keyword>
<comment type="similarity">
    <text evidence="1">Belongs to the glycosyltransferase 2 family.</text>
</comment>
<feature type="domain" description="Glycosyltransferase 2-like" evidence="2">
    <location>
        <begin position="4"/>
        <end position="163"/>
    </location>
</feature>
<accession>A0ABT3DFA5</accession>
<dbReference type="PANTHER" id="PTHR22916:SF3">
    <property type="entry name" value="UDP-GLCNAC:BETAGAL BETA-1,3-N-ACETYLGLUCOSAMINYLTRANSFERASE-LIKE PROTEIN 1"/>
    <property type="match status" value="1"/>
</dbReference>
<proteinExistence type="inferred from homology"/>
<evidence type="ECO:0000256" key="1">
    <source>
        <dbReference type="ARBA" id="ARBA00006739"/>
    </source>
</evidence>
<dbReference type="CDD" id="cd00761">
    <property type="entry name" value="Glyco_tranf_GTA_type"/>
    <property type="match status" value="1"/>
</dbReference>
<dbReference type="Pfam" id="PF00535">
    <property type="entry name" value="Glycos_transf_2"/>
    <property type="match status" value="1"/>
</dbReference>
<dbReference type="PANTHER" id="PTHR22916">
    <property type="entry name" value="GLYCOSYLTRANSFERASE"/>
    <property type="match status" value="1"/>
</dbReference>
<organism evidence="3 4">
    <name type="scientific">Metabacillus halosaccharovorans</name>
    <dbReference type="NCBI Taxonomy" id="930124"/>
    <lineage>
        <taxon>Bacteria</taxon>
        <taxon>Bacillati</taxon>
        <taxon>Bacillota</taxon>
        <taxon>Bacilli</taxon>
        <taxon>Bacillales</taxon>
        <taxon>Bacillaceae</taxon>
        <taxon>Metabacillus</taxon>
    </lineage>
</organism>
<evidence type="ECO:0000313" key="3">
    <source>
        <dbReference type="EMBL" id="MCV9885749.1"/>
    </source>
</evidence>
<dbReference type="SUPFAM" id="SSF53448">
    <property type="entry name" value="Nucleotide-diphospho-sugar transferases"/>
    <property type="match status" value="1"/>
</dbReference>
<dbReference type="EMBL" id="JAOYEY010000033">
    <property type="protein sequence ID" value="MCV9885749.1"/>
    <property type="molecule type" value="Genomic_DNA"/>
</dbReference>
<dbReference type="InterPro" id="IPR001173">
    <property type="entry name" value="Glyco_trans_2-like"/>
</dbReference>
<reference evidence="3 4" key="1">
    <citation type="submission" date="2022-10" db="EMBL/GenBank/DDBJ databases">
        <title>Draft genome assembly of moderately radiation resistant bacterium Metabacillus halosaccharovorans.</title>
        <authorList>
            <person name="Pal S."/>
            <person name="Gopinathan A."/>
        </authorList>
    </citation>
    <scope>NUCLEOTIDE SEQUENCE [LARGE SCALE GENOMIC DNA]</scope>
    <source>
        <strain evidence="3 4">VITHBRA001</strain>
    </source>
</reference>
<evidence type="ECO:0000313" key="4">
    <source>
        <dbReference type="Proteomes" id="UP001526147"/>
    </source>
</evidence>
<comment type="caution">
    <text evidence="3">The sequence shown here is derived from an EMBL/GenBank/DDBJ whole genome shotgun (WGS) entry which is preliminary data.</text>
</comment>